<accession>N6UWF3</accession>
<name>N6UWF3_9EURY</name>
<evidence type="ECO:0000313" key="2">
    <source>
        <dbReference type="EMBL" id="ENN96649.1"/>
    </source>
</evidence>
<dbReference type="AlphaFoldDB" id="N6UWF3"/>
<dbReference type="Gene3D" id="1.10.10.10">
    <property type="entry name" value="Winged helix-like DNA-binding domain superfamily/Winged helix DNA-binding domain"/>
    <property type="match status" value="1"/>
</dbReference>
<reference evidence="2 3" key="1">
    <citation type="journal article" date="2013" name="Genome Announc.">
        <title>Draft Genome Sequence of a Highly Flagellated, Fast-Swimming Archaeon, Methanocaldococcus villosus Strain KIN24-T80 (DSM 22612).</title>
        <authorList>
            <person name="Thennarasu S."/>
            <person name="Polireddy D."/>
            <person name="Antony A."/>
            <person name="Yada M.R."/>
            <person name="Algarawi S."/>
            <person name="Sivakumar N."/>
        </authorList>
    </citation>
    <scope>NUCLEOTIDE SEQUENCE [LARGE SCALE GENOMIC DNA]</scope>
    <source>
        <strain evidence="2 3">KIN24-T80</strain>
    </source>
</reference>
<dbReference type="OrthoDB" id="65559at2157"/>
<evidence type="ECO:0000313" key="3">
    <source>
        <dbReference type="Proteomes" id="UP000053695"/>
    </source>
</evidence>
<comment type="caution">
    <text evidence="2">The sequence shown here is derived from an EMBL/GenBank/DDBJ whole genome shotgun (WGS) entry which is preliminary data.</text>
</comment>
<dbReference type="STRING" id="1069083.GCA_000371805_00821"/>
<proteinExistence type="predicted"/>
<evidence type="ECO:0000256" key="1">
    <source>
        <dbReference type="SAM" id="Coils"/>
    </source>
</evidence>
<dbReference type="Proteomes" id="UP000053695">
    <property type="component" value="Unassembled WGS sequence"/>
</dbReference>
<keyword evidence="1" id="KW-0175">Coiled coil</keyword>
<sequence length="171" mass="20271">MDVAYKIYPEEFLNNEVVDNCLILNNRKLKKIRVMGRVDIVGEGECYLEGVLIKGNLEGVKEGDIIDVIGYPRNKFIEAEIIKRRDEKWLNLRKLEIELTRKYIEFAEPFIEDKEELKRKIIEIINKLESVKFDELKDMLPISEEELEEIINELIEIGEIFEPRPRVYKTL</sequence>
<gene>
    <name evidence="2" type="ORF">J422_01106</name>
</gene>
<organism evidence="2 3">
    <name type="scientific">Methanocaldococcus villosus KIN24-T80</name>
    <dbReference type="NCBI Taxonomy" id="1069083"/>
    <lineage>
        <taxon>Archaea</taxon>
        <taxon>Methanobacteriati</taxon>
        <taxon>Methanobacteriota</taxon>
        <taxon>Methanomada group</taxon>
        <taxon>Methanococci</taxon>
        <taxon>Methanococcales</taxon>
        <taxon>Methanocaldococcaceae</taxon>
        <taxon>Methanocaldococcus</taxon>
    </lineage>
</organism>
<dbReference type="EMBL" id="APMM01000007">
    <property type="protein sequence ID" value="ENN96649.1"/>
    <property type="molecule type" value="Genomic_DNA"/>
</dbReference>
<dbReference type="PATRIC" id="fig|1069083.5.peg.216"/>
<feature type="coiled-coil region" evidence="1">
    <location>
        <begin position="114"/>
        <end position="153"/>
    </location>
</feature>
<dbReference type="InterPro" id="IPR036388">
    <property type="entry name" value="WH-like_DNA-bd_sf"/>
</dbReference>
<protein>
    <submittedName>
        <fullName evidence="2">Uncharacterized protein</fullName>
    </submittedName>
</protein>
<keyword evidence="3" id="KW-1185">Reference proteome</keyword>
<dbReference type="RefSeq" id="WP_004589889.1">
    <property type="nucleotide sequence ID" value="NZ_APMM01000007.1"/>
</dbReference>